<feature type="transmembrane region" description="Helical" evidence="6">
    <location>
        <begin position="7"/>
        <end position="26"/>
    </location>
</feature>
<dbReference type="CDD" id="cd06581">
    <property type="entry name" value="TM_PBP1_LivM_like"/>
    <property type="match status" value="1"/>
</dbReference>
<evidence type="ECO:0008006" key="8">
    <source>
        <dbReference type="Google" id="ProtNLM"/>
    </source>
</evidence>
<keyword evidence="2" id="KW-1003">Cell membrane</keyword>
<evidence type="ECO:0000256" key="1">
    <source>
        <dbReference type="ARBA" id="ARBA00004651"/>
    </source>
</evidence>
<accession>A0A382LR82</accession>
<keyword evidence="4 6" id="KW-1133">Transmembrane helix</keyword>
<name>A0A382LR82_9ZZZZ</name>
<reference evidence="7" key="1">
    <citation type="submission" date="2018-05" db="EMBL/GenBank/DDBJ databases">
        <authorList>
            <person name="Lanie J.A."/>
            <person name="Ng W.-L."/>
            <person name="Kazmierczak K.M."/>
            <person name="Andrzejewski T.M."/>
            <person name="Davidsen T.M."/>
            <person name="Wayne K.J."/>
            <person name="Tettelin H."/>
            <person name="Glass J.I."/>
            <person name="Rusch D."/>
            <person name="Podicherti R."/>
            <person name="Tsui H.-C.T."/>
            <person name="Winkler M.E."/>
        </authorList>
    </citation>
    <scope>NUCLEOTIDE SEQUENCE</scope>
</reference>
<dbReference type="Pfam" id="PF02653">
    <property type="entry name" value="BPD_transp_2"/>
    <property type="match status" value="1"/>
</dbReference>
<keyword evidence="3 6" id="KW-0812">Transmembrane</keyword>
<dbReference type="EMBL" id="UINC01087978">
    <property type="protein sequence ID" value="SVC37807.1"/>
    <property type="molecule type" value="Genomic_DNA"/>
</dbReference>
<feature type="transmembrane region" description="Helical" evidence="6">
    <location>
        <begin position="113"/>
        <end position="131"/>
    </location>
</feature>
<dbReference type="GO" id="GO:0005886">
    <property type="term" value="C:plasma membrane"/>
    <property type="evidence" value="ECO:0007669"/>
    <property type="project" value="UniProtKB-SubCell"/>
</dbReference>
<proteinExistence type="predicted"/>
<evidence type="ECO:0000313" key="7">
    <source>
        <dbReference type="EMBL" id="SVC37807.1"/>
    </source>
</evidence>
<gene>
    <name evidence="7" type="ORF">METZ01_LOCUS290661</name>
</gene>
<sequence length="192" mass="20765">MDRPNPITPGLLIGFAIAVAFGIALPHLVSDFITYQFTLAMAWAIAMLGLNVLTGYNGQFSIGHSAFFAAGAYSAAIFIHHFGWGPYEAIVAAALISFVFGFLFGLPALRLEGLYLALATFALAVATPQLLKFDAFEHWTGGVQGIFVPKPDPIVSSISADQSLYYVALFIILFLMVITWCLLHSRSGRALM</sequence>
<keyword evidence="5 6" id="KW-0472">Membrane</keyword>
<dbReference type="AlphaFoldDB" id="A0A382LR82"/>
<dbReference type="PANTHER" id="PTHR30482">
    <property type="entry name" value="HIGH-AFFINITY BRANCHED-CHAIN AMINO ACID TRANSPORT SYSTEM PERMEASE"/>
    <property type="match status" value="1"/>
</dbReference>
<feature type="transmembrane region" description="Helical" evidence="6">
    <location>
        <begin position="163"/>
        <end position="183"/>
    </location>
</feature>
<feature type="transmembrane region" description="Helical" evidence="6">
    <location>
        <begin position="65"/>
        <end position="83"/>
    </location>
</feature>
<protein>
    <recommendedName>
        <fullName evidence="8">Branched-chain amino acid ABC transporter permease</fullName>
    </recommendedName>
</protein>
<dbReference type="PANTHER" id="PTHR30482:SF20">
    <property type="entry name" value="HIGH-AFFINITY BRANCHED-CHAIN AMINO ACID TRANSPORT SYSTEM PERMEASE PROTEIN LIVM"/>
    <property type="match status" value="1"/>
</dbReference>
<dbReference type="GO" id="GO:0015658">
    <property type="term" value="F:branched-chain amino acid transmembrane transporter activity"/>
    <property type="evidence" value="ECO:0007669"/>
    <property type="project" value="InterPro"/>
</dbReference>
<evidence type="ECO:0000256" key="3">
    <source>
        <dbReference type="ARBA" id="ARBA00022692"/>
    </source>
</evidence>
<comment type="subcellular location">
    <subcellularLocation>
        <location evidence="1">Cell membrane</location>
        <topology evidence="1">Multi-pass membrane protein</topology>
    </subcellularLocation>
</comment>
<feature type="transmembrane region" description="Helical" evidence="6">
    <location>
        <begin position="32"/>
        <end position="53"/>
    </location>
</feature>
<dbReference type="InterPro" id="IPR001851">
    <property type="entry name" value="ABC_transp_permease"/>
</dbReference>
<feature type="transmembrane region" description="Helical" evidence="6">
    <location>
        <begin position="89"/>
        <end position="106"/>
    </location>
</feature>
<organism evidence="7">
    <name type="scientific">marine metagenome</name>
    <dbReference type="NCBI Taxonomy" id="408172"/>
    <lineage>
        <taxon>unclassified sequences</taxon>
        <taxon>metagenomes</taxon>
        <taxon>ecological metagenomes</taxon>
    </lineage>
</organism>
<feature type="non-terminal residue" evidence="7">
    <location>
        <position position="192"/>
    </location>
</feature>
<evidence type="ECO:0000256" key="6">
    <source>
        <dbReference type="SAM" id="Phobius"/>
    </source>
</evidence>
<evidence type="ECO:0000256" key="4">
    <source>
        <dbReference type="ARBA" id="ARBA00022989"/>
    </source>
</evidence>
<evidence type="ECO:0000256" key="5">
    <source>
        <dbReference type="ARBA" id="ARBA00023136"/>
    </source>
</evidence>
<dbReference type="InterPro" id="IPR043428">
    <property type="entry name" value="LivM-like"/>
</dbReference>
<evidence type="ECO:0000256" key="2">
    <source>
        <dbReference type="ARBA" id="ARBA00022475"/>
    </source>
</evidence>